<organism evidence="2 3">
    <name type="scientific">Planoprotostelium fungivorum</name>
    <dbReference type="NCBI Taxonomy" id="1890364"/>
    <lineage>
        <taxon>Eukaryota</taxon>
        <taxon>Amoebozoa</taxon>
        <taxon>Evosea</taxon>
        <taxon>Variosea</taxon>
        <taxon>Cavosteliida</taxon>
        <taxon>Cavosteliaceae</taxon>
        <taxon>Planoprotostelium</taxon>
    </lineage>
</organism>
<dbReference type="PANTHER" id="PTHR48134">
    <property type="entry name" value="GLYCOPROTEIN 96-92-RELATED-RELATED"/>
    <property type="match status" value="1"/>
</dbReference>
<keyword evidence="3" id="KW-1185">Reference proteome</keyword>
<evidence type="ECO:0000256" key="1">
    <source>
        <dbReference type="SAM" id="MobiDB-lite"/>
    </source>
</evidence>
<feature type="region of interest" description="Disordered" evidence="1">
    <location>
        <begin position="323"/>
        <end position="354"/>
    </location>
</feature>
<feature type="region of interest" description="Disordered" evidence="1">
    <location>
        <begin position="13"/>
        <end position="32"/>
    </location>
</feature>
<protein>
    <submittedName>
        <fullName evidence="2">Uncharacterized protein</fullName>
    </submittedName>
</protein>
<name>A0A2P6NZA4_9EUKA</name>
<sequence length="856" mass="101329">MIPTGDLIQLESPVMSHHARSAERDNVFSPLVRNRTHMNRSCSSPALARPGEEEDYANAPIRERSPSLANPYVDRKIEGALGNTRDTGSIAERLAQLDKQDYRGVELYEVETEFDISFTDKHAQAATGRLLVTSEELLVYKNSSIFKSRKNVPYFTFKLNKIAMHQYAEDNCHVMITYDWPKGQGPSNRKAPLQNNLELVSFRTKERADRVKIAMKVAIQKKMDRKALEKSKVKTEIREAQGVYLTSLRLREDEVDLSSVAIVHKHNVMKWCSGKTDDALFGMINPRRTAIEIHELLNLIEEAICSNGQDQLAYRDRDTRDNDVVSVGSSSQETTSVCSSDDESSDDLHRGTNEDQRLHEIPSAVCCLDIRATPLGHLIGFLKFYRRHMPSTGSFPLKDIEATLKEENVWIKPYQNLINSNMRMIRVLDQLPDIIERLEDVSHCRQITVSWLDRITIVHPSTKTLHLFFSSLKEKLESLDGEKRLTKECVEIMWGEVEMLGRMEEREEKEREEREREEEEKREKELERKKSEEKKREEKRKEEMKEKNREEKRKQQEMKEKREKEERKRKEERKTKEEVMKEKREREENKRKEEETREKREKEDKRRKEGEKTVRKEKKKREDRREDQRQERKETKDGMEKKVEKEKKEKEKKVEKEKKEKKGTEEKKPEERREMKEKNGKRKKEEEKERGREEKKRRIEKKRTSIPPLSESQLQAIPPDCTQMRHFLLFFKYCRSHLSSKVPSRISTAEIEAALKRQNMWRPDFHFLPNRIRLVNLFHQVPDIVERLEDIVHFEKITPHWMEKKIYGHPSPRVMQIFLHLLGEAVRSEEARNMGKSLDLDNVFEEAHRAARREGE</sequence>
<accession>A0A2P6NZA4</accession>
<feature type="compositionally biased region" description="Basic and acidic residues" evidence="1">
    <location>
        <begin position="504"/>
        <end position="614"/>
    </location>
</feature>
<dbReference type="EMBL" id="MDYQ01000004">
    <property type="protein sequence ID" value="PRP89282.1"/>
    <property type="molecule type" value="Genomic_DNA"/>
</dbReference>
<reference evidence="2 3" key="1">
    <citation type="journal article" date="2018" name="Genome Biol. Evol.">
        <title>Multiple Roots of Fruiting Body Formation in Amoebozoa.</title>
        <authorList>
            <person name="Hillmann F."/>
            <person name="Forbes G."/>
            <person name="Novohradska S."/>
            <person name="Ferling I."/>
            <person name="Riege K."/>
            <person name="Groth M."/>
            <person name="Westermann M."/>
            <person name="Marz M."/>
            <person name="Spaller T."/>
            <person name="Winckler T."/>
            <person name="Schaap P."/>
            <person name="Glockner G."/>
        </authorList>
    </citation>
    <scope>NUCLEOTIDE SEQUENCE [LARGE SCALE GENOMIC DNA]</scope>
    <source>
        <strain evidence="2 3">Jena</strain>
    </source>
</reference>
<feature type="compositionally biased region" description="Basic and acidic residues" evidence="1">
    <location>
        <begin position="623"/>
        <end position="697"/>
    </location>
</feature>
<evidence type="ECO:0000313" key="3">
    <source>
        <dbReference type="Proteomes" id="UP000241769"/>
    </source>
</evidence>
<dbReference type="PANTHER" id="PTHR48134:SF2">
    <property type="entry name" value="OS04G0609100 PROTEIN"/>
    <property type="match status" value="1"/>
</dbReference>
<dbReference type="AlphaFoldDB" id="A0A2P6NZA4"/>
<feature type="compositionally biased region" description="Low complexity" evidence="1">
    <location>
        <begin position="329"/>
        <end position="339"/>
    </location>
</feature>
<proteinExistence type="predicted"/>
<evidence type="ECO:0000313" key="2">
    <source>
        <dbReference type="EMBL" id="PRP89282.1"/>
    </source>
</evidence>
<dbReference type="InParanoid" id="A0A2P6NZA4"/>
<gene>
    <name evidence="2" type="ORF">PROFUN_02156</name>
</gene>
<feature type="region of interest" description="Disordered" evidence="1">
    <location>
        <begin position="504"/>
        <end position="710"/>
    </location>
</feature>
<dbReference type="Proteomes" id="UP000241769">
    <property type="component" value="Unassembled WGS sequence"/>
</dbReference>
<comment type="caution">
    <text evidence="2">The sequence shown here is derived from an EMBL/GenBank/DDBJ whole genome shotgun (WGS) entry which is preliminary data.</text>
</comment>
<feature type="region of interest" description="Disordered" evidence="1">
    <location>
        <begin position="39"/>
        <end position="69"/>
    </location>
</feature>